<dbReference type="PANTHER" id="PTHR46148">
    <property type="entry name" value="CHROMO DOMAIN-CONTAINING PROTEIN"/>
    <property type="match status" value="1"/>
</dbReference>
<organism evidence="3 4">
    <name type="scientific">Synchytrium endobioticum</name>
    <dbReference type="NCBI Taxonomy" id="286115"/>
    <lineage>
        <taxon>Eukaryota</taxon>
        <taxon>Fungi</taxon>
        <taxon>Fungi incertae sedis</taxon>
        <taxon>Chytridiomycota</taxon>
        <taxon>Chytridiomycota incertae sedis</taxon>
        <taxon>Chytridiomycetes</taxon>
        <taxon>Synchytriales</taxon>
        <taxon>Synchytriaceae</taxon>
        <taxon>Synchytrium</taxon>
    </lineage>
</organism>
<proteinExistence type="predicted"/>
<keyword evidence="4" id="KW-1185">Reference proteome</keyword>
<dbReference type="OrthoDB" id="2162520at2759"/>
<dbReference type="EMBL" id="QEAM01000621">
    <property type="protein sequence ID" value="TPX37954.1"/>
    <property type="molecule type" value="Genomic_DNA"/>
</dbReference>
<gene>
    <name evidence="2" type="ORF">SeLEV6574_g07811</name>
    <name evidence="3" type="ORF">SeMB42_g01169</name>
</gene>
<dbReference type="PANTHER" id="PTHR46148:SF52">
    <property type="entry name" value="OS04G0603800 PROTEIN"/>
    <property type="match status" value="1"/>
</dbReference>
<evidence type="ECO:0000313" key="4">
    <source>
        <dbReference type="Proteomes" id="UP000317494"/>
    </source>
</evidence>
<dbReference type="AlphaFoldDB" id="A0A507DPG4"/>
<dbReference type="SUPFAM" id="SSF54160">
    <property type="entry name" value="Chromo domain-like"/>
    <property type="match status" value="1"/>
</dbReference>
<dbReference type="Proteomes" id="UP000317494">
    <property type="component" value="Unassembled WGS sequence"/>
</dbReference>
<dbReference type="InterPro" id="IPR016197">
    <property type="entry name" value="Chromo-like_dom_sf"/>
</dbReference>
<dbReference type="STRING" id="286115.A0A507DPG4"/>
<reference evidence="4 5" key="1">
    <citation type="journal article" date="2019" name="Sci. Rep.">
        <title>Comparative genomics of chytrid fungi reveal insights into the obligate biotrophic and pathogenic lifestyle of Synchytrium endobioticum.</title>
        <authorList>
            <person name="van de Vossenberg B.T.L.H."/>
            <person name="Warris S."/>
            <person name="Nguyen H.D.T."/>
            <person name="van Gent-Pelzer M.P.E."/>
            <person name="Joly D.L."/>
            <person name="van de Geest H.C."/>
            <person name="Bonants P.J.M."/>
            <person name="Smith D.S."/>
            <person name="Levesque C.A."/>
            <person name="van der Lee T.A.J."/>
        </authorList>
    </citation>
    <scope>NUCLEOTIDE SEQUENCE [LARGE SCALE GENOMIC DNA]</scope>
    <source>
        <strain evidence="2 5">LEV6574</strain>
        <strain evidence="3 4">MB42</strain>
    </source>
</reference>
<accession>A0A507DPG4</accession>
<sequence>MVAQTNKHRLDQEFLVGEEVLVTTANWNNNKPSKKLDHLWSGPYEIKKCIGKVAYQLDLPSTSKCHNVFHIGMLEPYVESKDQEKISVTTISWDPTSREVINIQDHRKYNPEWQYLVELNDGSTEWENAQELMEDCWENILEYHQTTNTDVELPPSIAEILNHPRISAHHLRPRQQLQAPSRYSD</sequence>
<name>A0A507DPG4_9FUNG</name>
<dbReference type="InterPro" id="IPR056924">
    <property type="entry name" value="SH3_Tf2-1"/>
</dbReference>
<dbReference type="Proteomes" id="UP000320475">
    <property type="component" value="Unassembled WGS sequence"/>
</dbReference>
<dbReference type="Pfam" id="PF24626">
    <property type="entry name" value="SH3_Tf2-1"/>
    <property type="match status" value="1"/>
</dbReference>
<evidence type="ECO:0000313" key="5">
    <source>
        <dbReference type="Proteomes" id="UP000320475"/>
    </source>
</evidence>
<feature type="domain" description="Tf2-1-like SH3-like" evidence="1">
    <location>
        <begin position="17"/>
        <end position="78"/>
    </location>
</feature>
<comment type="caution">
    <text evidence="3">The sequence shown here is derived from an EMBL/GenBank/DDBJ whole genome shotgun (WGS) entry which is preliminary data.</text>
</comment>
<evidence type="ECO:0000259" key="1">
    <source>
        <dbReference type="Pfam" id="PF24626"/>
    </source>
</evidence>
<evidence type="ECO:0000313" key="2">
    <source>
        <dbReference type="EMBL" id="TPX37954.1"/>
    </source>
</evidence>
<dbReference type="EMBL" id="QEAN01000028">
    <property type="protein sequence ID" value="TPX52780.1"/>
    <property type="molecule type" value="Genomic_DNA"/>
</dbReference>
<dbReference type="VEuPathDB" id="FungiDB:SeMB42_g01169"/>
<protein>
    <recommendedName>
        <fullName evidence="1">Tf2-1-like SH3-like domain-containing protein</fullName>
    </recommendedName>
</protein>
<evidence type="ECO:0000313" key="3">
    <source>
        <dbReference type="EMBL" id="TPX52780.1"/>
    </source>
</evidence>